<reference evidence="4 5" key="1">
    <citation type="journal article" date="2019" name="Genome Biol. Evol.">
        <title>Insights into the evolution of the New World diploid cottons (Gossypium, subgenus Houzingenia) based on genome sequencing.</title>
        <authorList>
            <person name="Grover C.E."/>
            <person name="Arick M.A. 2nd"/>
            <person name="Thrash A."/>
            <person name="Conover J.L."/>
            <person name="Sanders W.S."/>
            <person name="Peterson D.G."/>
            <person name="Frelichowski J.E."/>
            <person name="Scheffler J.A."/>
            <person name="Scheffler B.E."/>
            <person name="Wendel J.F."/>
        </authorList>
    </citation>
    <scope>NUCLEOTIDE SEQUENCE [LARGE SCALE GENOMIC DNA]</scope>
    <source>
        <strain evidence="4">4</strain>
        <tissue evidence="4">Leaf</tissue>
    </source>
</reference>
<dbReference type="Pfam" id="PF14111">
    <property type="entry name" value="DUF4283"/>
    <property type="match status" value="1"/>
</dbReference>
<evidence type="ECO:0000313" key="5">
    <source>
        <dbReference type="Proteomes" id="UP000593574"/>
    </source>
</evidence>
<feature type="region of interest" description="Disordered" evidence="2">
    <location>
        <begin position="265"/>
        <end position="284"/>
    </location>
</feature>
<dbReference type="InterPro" id="IPR040256">
    <property type="entry name" value="At4g02000-like"/>
</dbReference>
<dbReference type="InterPro" id="IPR025558">
    <property type="entry name" value="DUF4283"/>
</dbReference>
<proteinExistence type="predicted"/>
<evidence type="ECO:0000313" key="4">
    <source>
        <dbReference type="EMBL" id="MBA0709096.1"/>
    </source>
</evidence>
<dbReference type="Pfam" id="PF14392">
    <property type="entry name" value="zf-CCHC_4"/>
    <property type="match status" value="1"/>
</dbReference>
<dbReference type="PANTHER" id="PTHR31286">
    <property type="entry name" value="GLYCINE-RICH CELL WALL STRUCTURAL PROTEIN 1.8-LIKE"/>
    <property type="match status" value="1"/>
</dbReference>
<dbReference type="InterPro" id="IPR001878">
    <property type="entry name" value="Znf_CCHC"/>
</dbReference>
<sequence length="308" mass="35540">FSQGVLTVVYFLACEGVDPNSEKVIRTNAENNFQGFETWAVGKIMAKEKSNREAMYRVFKSLWLTKEEVNFVALNNGAIIVKFRCLEDRSRILNIMPWLLDNCLFAMMPFIKGKDIDTYEFKMSLFWLRDRNGGWTKFLRLKIKINVSNPLRRIVKLVERDAIEIICVLKYERLPVFCYSCGLIGHTTTKCKNKDGASESNVLNLQYRSLMRVNIVVSNQDRGIWRNGVEIVSTKTLSNEDKEESQIDIRDDSGQLLQLGRFKSKRKRQRGLNGDHTDESPSKIVMRRLLDNVSPCKVAAGDQPRQEQ</sequence>
<dbReference type="AlphaFoldDB" id="A0A7J8ZB78"/>
<gene>
    <name evidence="4" type="ORF">Golax_024162</name>
</gene>
<keyword evidence="5" id="KW-1185">Reference proteome</keyword>
<dbReference type="InterPro" id="IPR025836">
    <property type="entry name" value="Zn_knuckle_CX2CX4HX4C"/>
</dbReference>
<dbReference type="Proteomes" id="UP000593574">
    <property type="component" value="Unassembled WGS sequence"/>
</dbReference>
<name>A0A7J8ZB78_9ROSI</name>
<feature type="domain" description="CCHC-type" evidence="3">
    <location>
        <begin position="178"/>
        <end position="193"/>
    </location>
</feature>
<evidence type="ECO:0000256" key="1">
    <source>
        <dbReference type="PROSITE-ProRule" id="PRU00047"/>
    </source>
</evidence>
<accession>A0A7J8ZB78</accession>
<dbReference type="EMBL" id="JABEZV010000004">
    <property type="protein sequence ID" value="MBA0709096.1"/>
    <property type="molecule type" value="Genomic_DNA"/>
</dbReference>
<protein>
    <recommendedName>
        <fullName evidence="3">CCHC-type domain-containing protein</fullName>
    </recommendedName>
</protein>
<evidence type="ECO:0000256" key="2">
    <source>
        <dbReference type="SAM" id="MobiDB-lite"/>
    </source>
</evidence>
<dbReference type="GO" id="GO:0003676">
    <property type="term" value="F:nucleic acid binding"/>
    <property type="evidence" value="ECO:0007669"/>
    <property type="project" value="InterPro"/>
</dbReference>
<dbReference type="PROSITE" id="PS50158">
    <property type="entry name" value="ZF_CCHC"/>
    <property type="match status" value="1"/>
</dbReference>
<dbReference type="PANTHER" id="PTHR31286:SF178">
    <property type="entry name" value="DUF4283 DOMAIN-CONTAINING PROTEIN"/>
    <property type="match status" value="1"/>
</dbReference>
<keyword evidence="1" id="KW-0479">Metal-binding</keyword>
<keyword evidence="1" id="KW-0862">Zinc</keyword>
<organism evidence="4 5">
    <name type="scientific">Gossypium laxum</name>
    <dbReference type="NCBI Taxonomy" id="34288"/>
    <lineage>
        <taxon>Eukaryota</taxon>
        <taxon>Viridiplantae</taxon>
        <taxon>Streptophyta</taxon>
        <taxon>Embryophyta</taxon>
        <taxon>Tracheophyta</taxon>
        <taxon>Spermatophyta</taxon>
        <taxon>Magnoliopsida</taxon>
        <taxon>eudicotyledons</taxon>
        <taxon>Gunneridae</taxon>
        <taxon>Pentapetalae</taxon>
        <taxon>rosids</taxon>
        <taxon>malvids</taxon>
        <taxon>Malvales</taxon>
        <taxon>Malvaceae</taxon>
        <taxon>Malvoideae</taxon>
        <taxon>Gossypium</taxon>
    </lineage>
</organism>
<keyword evidence="1" id="KW-0863">Zinc-finger</keyword>
<feature type="non-terminal residue" evidence="4">
    <location>
        <position position="308"/>
    </location>
</feature>
<evidence type="ECO:0000259" key="3">
    <source>
        <dbReference type="PROSITE" id="PS50158"/>
    </source>
</evidence>
<comment type="caution">
    <text evidence="4">The sequence shown here is derived from an EMBL/GenBank/DDBJ whole genome shotgun (WGS) entry which is preliminary data.</text>
</comment>
<dbReference type="GO" id="GO:0008270">
    <property type="term" value="F:zinc ion binding"/>
    <property type="evidence" value="ECO:0007669"/>
    <property type="project" value="UniProtKB-KW"/>
</dbReference>